<feature type="transmembrane region" description="Helical" evidence="1">
    <location>
        <begin position="140"/>
        <end position="162"/>
    </location>
</feature>
<accession>A0A1G9LSN2</accession>
<evidence type="ECO:0008006" key="4">
    <source>
        <dbReference type="Google" id="ProtNLM"/>
    </source>
</evidence>
<dbReference type="AlphaFoldDB" id="A0A1G9LSN2"/>
<feature type="transmembrane region" description="Helical" evidence="1">
    <location>
        <begin position="6"/>
        <end position="23"/>
    </location>
</feature>
<dbReference type="EMBL" id="FNGA01000008">
    <property type="protein sequence ID" value="SDL64485.1"/>
    <property type="molecule type" value="Genomic_DNA"/>
</dbReference>
<keyword evidence="1" id="KW-0472">Membrane</keyword>
<organism evidence="2 3">
    <name type="scientific">Maridesulfovibrio ferrireducens</name>
    <dbReference type="NCBI Taxonomy" id="246191"/>
    <lineage>
        <taxon>Bacteria</taxon>
        <taxon>Pseudomonadati</taxon>
        <taxon>Thermodesulfobacteriota</taxon>
        <taxon>Desulfovibrionia</taxon>
        <taxon>Desulfovibrionales</taxon>
        <taxon>Desulfovibrionaceae</taxon>
        <taxon>Maridesulfovibrio</taxon>
    </lineage>
</organism>
<evidence type="ECO:0000313" key="2">
    <source>
        <dbReference type="EMBL" id="SDL64485.1"/>
    </source>
</evidence>
<keyword evidence="1" id="KW-1133">Transmembrane helix</keyword>
<dbReference type="STRING" id="246191.SAMN05660337_3487"/>
<sequence length="227" mass="24309">MIPIGSLVNAAAIIGGSLIGVMLHSRFPERIRQIVFQGLGLSTMVIGMQMALKVQDLLILIFSILLGGIIGELLKLDTLFERLAGKLKKTIGSKDTGFTDGLITASLIFCIGAMAIIGSFEEGIKGDPTILYTKSILDGFASIALASTYGMGVLFSFIPVLLYQGALTIFANSFQEWFSPLMIEQLTATGGVLILGISLILLEIKRINLSNLLPSLGMVIILTAIFR</sequence>
<dbReference type="PANTHER" id="PTHR36111:SF2">
    <property type="entry name" value="INNER MEMBRANE PROTEIN"/>
    <property type="match status" value="1"/>
</dbReference>
<dbReference type="PANTHER" id="PTHR36111">
    <property type="entry name" value="INNER MEMBRANE PROTEIN-RELATED"/>
    <property type="match status" value="1"/>
</dbReference>
<dbReference type="InterPro" id="IPR007563">
    <property type="entry name" value="DUF554"/>
</dbReference>
<keyword evidence="1" id="KW-0812">Transmembrane</keyword>
<feature type="transmembrane region" description="Helical" evidence="1">
    <location>
        <begin position="58"/>
        <end position="76"/>
    </location>
</feature>
<evidence type="ECO:0000313" key="3">
    <source>
        <dbReference type="Proteomes" id="UP000199053"/>
    </source>
</evidence>
<protein>
    <recommendedName>
        <fullName evidence="4">DUF554 domain-containing protein</fullName>
    </recommendedName>
</protein>
<feature type="transmembrane region" description="Helical" evidence="1">
    <location>
        <begin position="208"/>
        <end position="226"/>
    </location>
</feature>
<feature type="transmembrane region" description="Helical" evidence="1">
    <location>
        <begin position="183"/>
        <end position="202"/>
    </location>
</feature>
<gene>
    <name evidence="2" type="ORF">SAMN05660337_3487</name>
</gene>
<dbReference type="Pfam" id="PF04474">
    <property type="entry name" value="DUF554"/>
    <property type="match status" value="1"/>
</dbReference>
<dbReference type="RefSeq" id="WP_092163511.1">
    <property type="nucleotide sequence ID" value="NZ_FNGA01000008.1"/>
</dbReference>
<dbReference type="OrthoDB" id="9797976at2"/>
<evidence type="ECO:0000256" key="1">
    <source>
        <dbReference type="SAM" id="Phobius"/>
    </source>
</evidence>
<dbReference type="Proteomes" id="UP000199053">
    <property type="component" value="Unassembled WGS sequence"/>
</dbReference>
<reference evidence="3" key="1">
    <citation type="submission" date="2016-10" db="EMBL/GenBank/DDBJ databases">
        <authorList>
            <person name="Varghese N."/>
            <person name="Submissions S."/>
        </authorList>
    </citation>
    <scope>NUCLEOTIDE SEQUENCE [LARGE SCALE GENOMIC DNA]</scope>
    <source>
        <strain evidence="3">DSM 16995</strain>
    </source>
</reference>
<proteinExistence type="predicted"/>
<keyword evidence="3" id="KW-1185">Reference proteome</keyword>
<name>A0A1G9LSN2_9BACT</name>
<feature type="transmembrane region" description="Helical" evidence="1">
    <location>
        <begin position="97"/>
        <end position="120"/>
    </location>
</feature>